<evidence type="ECO:0000313" key="2">
    <source>
        <dbReference type="EMBL" id="RKP00828.1"/>
    </source>
</evidence>
<proteinExistence type="predicted"/>
<evidence type="ECO:0000256" key="1">
    <source>
        <dbReference type="SAM" id="MobiDB-lite"/>
    </source>
</evidence>
<protein>
    <submittedName>
        <fullName evidence="2">Uncharacterized protein</fullName>
    </submittedName>
</protein>
<name>A0A4P9X6M8_9FUNG</name>
<dbReference type="AlphaFoldDB" id="A0A4P9X6M8"/>
<keyword evidence="3" id="KW-1185">Reference proteome</keyword>
<accession>A0A4P9X6M8</accession>
<reference evidence="3" key="1">
    <citation type="journal article" date="2018" name="Nat. Microbiol.">
        <title>Leveraging single-cell genomics to expand the fungal tree of life.</title>
        <authorList>
            <person name="Ahrendt S.R."/>
            <person name="Quandt C.A."/>
            <person name="Ciobanu D."/>
            <person name="Clum A."/>
            <person name="Salamov A."/>
            <person name="Andreopoulos B."/>
            <person name="Cheng J.F."/>
            <person name="Woyke T."/>
            <person name="Pelin A."/>
            <person name="Henrissat B."/>
            <person name="Reynolds N.K."/>
            <person name="Benny G.L."/>
            <person name="Smith M.E."/>
            <person name="James T.Y."/>
            <person name="Grigoriev I.V."/>
        </authorList>
    </citation>
    <scope>NUCLEOTIDE SEQUENCE [LARGE SCALE GENOMIC DNA]</scope>
    <source>
        <strain evidence="3">ATCC 52028</strain>
    </source>
</reference>
<gene>
    <name evidence="2" type="ORF">CXG81DRAFT_19300</name>
</gene>
<sequence>MLTTATDQSPESTNEAQTHVDFLHKPAAATLNTPTTESTRSINGPDAEAAVLTTRRHFNTMLRHGPLEELFLMIIMMTDDDQMSEIKIHPLSPTLKNKVEQLLHRYCDRFRSDPKKRPHRAYDHKIDTGNEAPHFKNPNRLSPAEMLELKK</sequence>
<organism evidence="2 3">
    <name type="scientific">Caulochytrium protostelioides</name>
    <dbReference type="NCBI Taxonomy" id="1555241"/>
    <lineage>
        <taxon>Eukaryota</taxon>
        <taxon>Fungi</taxon>
        <taxon>Fungi incertae sedis</taxon>
        <taxon>Chytridiomycota</taxon>
        <taxon>Chytridiomycota incertae sedis</taxon>
        <taxon>Chytridiomycetes</taxon>
        <taxon>Caulochytriales</taxon>
        <taxon>Caulochytriaceae</taxon>
        <taxon>Caulochytrium</taxon>
    </lineage>
</organism>
<evidence type="ECO:0000313" key="3">
    <source>
        <dbReference type="Proteomes" id="UP000274922"/>
    </source>
</evidence>
<dbReference type="EMBL" id="ML014197">
    <property type="protein sequence ID" value="RKP00828.1"/>
    <property type="molecule type" value="Genomic_DNA"/>
</dbReference>
<dbReference type="STRING" id="1555241.A0A4P9X6M8"/>
<feature type="region of interest" description="Disordered" evidence="1">
    <location>
        <begin position="113"/>
        <end position="151"/>
    </location>
</feature>
<dbReference type="Proteomes" id="UP000274922">
    <property type="component" value="Unassembled WGS sequence"/>
</dbReference>
<feature type="compositionally biased region" description="Basic and acidic residues" evidence="1">
    <location>
        <begin position="113"/>
        <end position="128"/>
    </location>
</feature>